<sequence length="439" mass="49757">MRDIQRVLILGTGPVAVQLAVLFKKSWGCGIGIAGRRSQRSDRFFASLAEAGQRVRIDVQNGQHRSMEGECIVDEVFQDYRTIHGEWDMLVFAVSTDAYIEVLGQIDRAVLRQASCAMLVSPTFGSGFVVSDFLHQAGSGAEVISCSTYLGDTRWADGQPAGHVVTAAVKRKLYLGSTNRSSATVNRLNRLYEQSGIATEIMASPLEAETRNSSLYVHPPLFMNDFSLRAVFGETKEPKYVYKMFPEGPITQQLIRNMRLQWEEIGAIMERLHVRSLNLLQFMTDDNYPVRPESLSRQDIDQFPYLEAVHQEYLLYVRYTSLLIDPYSTPDEQGRYFDFSAVPIRIMYVNQDGEWDLPRMPKEDYYRTKIIQGIARYVGVASPMIDSFISIYENKLSETAARRKNERLSSAFAVQSFDEDIKRIGNGIAQLSLKITIKS</sequence>
<evidence type="ECO:0000313" key="1">
    <source>
        <dbReference type="EMBL" id="MBB3111443.1"/>
    </source>
</evidence>
<evidence type="ECO:0000313" key="2">
    <source>
        <dbReference type="Proteomes" id="UP000570361"/>
    </source>
</evidence>
<organism evidence="1 2">
    <name type="scientific">Paenibacillus phyllosphaerae</name>
    <dbReference type="NCBI Taxonomy" id="274593"/>
    <lineage>
        <taxon>Bacteria</taxon>
        <taxon>Bacillati</taxon>
        <taxon>Bacillota</taxon>
        <taxon>Bacilli</taxon>
        <taxon>Bacillales</taxon>
        <taxon>Paenibacillaceae</taxon>
        <taxon>Paenibacillus</taxon>
    </lineage>
</organism>
<gene>
    <name evidence="1" type="ORF">FHS18_003511</name>
</gene>
<name>A0A7W5AZ79_9BACL</name>
<keyword evidence="2" id="KW-1185">Reference proteome</keyword>
<proteinExistence type="predicted"/>
<protein>
    <recommendedName>
        <fullName evidence="3">DUF2338 family protein</fullName>
    </recommendedName>
</protein>
<dbReference type="Pfam" id="PF10100">
    <property type="entry name" value="Staph_opine_DH"/>
    <property type="match status" value="1"/>
</dbReference>
<dbReference type="InterPro" id="IPR016935">
    <property type="entry name" value="Opine_metallophore_DH"/>
</dbReference>
<evidence type="ECO:0008006" key="3">
    <source>
        <dbReference type="Google" id="ProtNLM"/>
    </source>
</evidence>
<accession>A0A7W5AZ79</accession>
<dbReference type="AlphaFoldDB" id="A0A7W5AZ79"/>
<comment type="caution">
    <text evidence="1">The sequence shown here is derived from an EMBL/GenBank/DDBJ whole genome shotgun (WGS) entry which is preliminary data.</text>
</comment>
<reference evidence="1 2" key="1">
    <citation type="submission" date="2020-08" db="EMBL/GenBank/DDBJ databases">
        <title>Genomic Encyclopedia of Type Strains, Phase III (KMG-III): the genomes of soil and plant-associated and newly described type strains.</title>
        <authorList>
            <person name="Whitman W."/>
        </authorList>
    </citation>
    <scope>NUCLEOTIDE SEQUENCE [LARGE SCALE GENOMIC DNA]</scope>
    <source>
        <strain evidence="1 2">CECT 5862</strain>
    </source>
</reference>
<dbReference type="RefSeq" id="WP_183601316.1">
    <property type="nucleotide sequence ID" value="NZ_JACHXK010000007.1"/>
</dbReference>
<dbReference type="EMBL" id="JACHXK010000007">
    <property type="protein sequence ID" value="MBB3111443.1"/>
    <property type="molecule type" value="Genomic_DNA"/>
</dbReference>
<dbReference type="Proteomes" id="UP000570361">
    <property type="component" value="Unassembled WGS sequence"/>
</dbReference>